<comment type="caution">
    <text evidence="2">The sequence shown here is derived from an EMBL/GenBank/DDBJ whole genome shotgun (WGS) entry which is preliminary data.</text>
</comment>
<dbReference type="OrthoDB" id="665720at2"/>
<evidence type="ECO:0000313" key="3">
    <source>
        <dbReference type="Proteomes" id="UP000247973"/>
    </source>
</evidence>
<dbReference type="Pfam" id="PF19783">
    <property type="entry name" value="DUF6268"/>
    <property type="match status" value="1"/>
</dbReference>
<feature type="domain" description="DUF6268" evidence="1">
    <location>
        <begin position="16"/>
        <end position="298"/>
    </location>
</feature>
<name>A0A2V3PS28_9BACT</name>
<accession>A0A2V3PS28</accession>
<dbReference type="EMBL" id="QICL01000026">
    <property type="protein sequence ID" value="PXV61118.1"/>
    <property type="molecule type" value="Genomic_DNA"/>
</dbReference>
<protein>
    <recommendedName>
        <fullName evidence="1">DUF6268 domain-containing protein</fullName>
    </recommendedName>
</protein>
<dbReference type="InterPro" id="IPR046235">
    <property type="entry name" value="DUF6268"/>
</dbReference>
<reference evidence="2 3" key="1">
    <citation type="submission" date="2018-03" db="EMBL/GenBank/DDBJ databases">
        <title>Genomic Encyclopedia of Archaeal and Bacterial Type Strains, Phase II (KMG-II): from individual species to whole genera.</title>
        <authorList>
            <person name="Goeker M."/>
        </authorList>
    </citation>
    <scope>NUCLEOTIDE SEQUENCE [LARGE SCALE GENOMIC DNA]</scope>
    <source>
        <strain evidence="2 3">DSM 100214</strain>
    </source>
</reference>
<dbReference type="Proteomes" id="UP000247973">
    <property type="component" value="Unassembled WGS sequence"/>
</dbReference>
<sequence>MKLLLIYVFISVVCIQVDAQISFKTEYFGKSNYRIMEGDTDEKVGDSKGSAMVYQGGINLPLSIKINENNRPTVWGINAGGAYASLNNKNFTEDLVLDEIMNLGLSIYHMRPLNDKWSLMASIGAGIYAPTTRFSQIGFKNVLASGGVIFIRHLKPNLDLGGGIAVNNSFGFPMVFPALYLNWTTQGNFAFKVSMLEGLEISAKHNFSKYFSLSLIAEVNGQLALVEKDGKDKMFSHQYIVGGLRPEIKIGKNLSIPLTAGINAMRLAEFSDRSFKGMFQDRSYYFQISPYASAGLQIGF</sequence>
<gene>
    <name evidence="2" type="ORF">CLV62_12652</name>
</gene>
<dbReference type="AlphaFoldDB" id="A0A2V3PS28"/>
<keyword evidence="3" id="KW-1185">Reference proteome</keyword>
<organism evidence="2 3">
    <name type="scientific">Dysgonomonas alginatilytica</name>
    <dbReference type="NCBI Taxonomy" id="1605892"/>
    <lineage>
        <taxon>Bacteria</taxon>
        <taxon>Pseudomonadati</taxon>
        <taxon>Bacteroidota</taxon>
        <taxon>Bacteroidia</taxon>
        <taxon>Bacteroidales</taxon>
        <taxon>Dysgonomonadaceae</taxon>
        <taxon>Dysgonomonas</taxon>
    </lineage>
</organism>
<evidence type="ECO:0000259" key="1">
    <source>
        <dbReference type="Pfam" id="PF19783"/>
    </source>
</evidence>
<proteinExistence type="predicted"/>
<evidence type="ECO:0000313" key="2">
    <source>
        <dbReference type="EMBL" id="PXV61118.1"/>
    </source>
</evidence>
<dbReference type="RefSeq" id="WP_110311927.1">
    <property type="nucleotide sequence ID" value="NZ_QICL01000026.1"/>
</dbReference>